<accession>A0A8J3VD17</accession>
<dbReference type="SMART" id="SM00448">
    <property type="entry name" value="REC"/>
    <property type="match status" value="1"/>
</dbReference>
<dbReference type="SUPFAM" id="SSF46894">
    <property type="entry name" value="C-terminal effector domain of the bipartite response regulators"/>
    <property type="match status" value="1"/>
</dbReference>
<evidence type="ECO:0000259" key="3">
    <source>
        <dbReference type="PROSITE" id="PS50110"/>
    </source>
</evidence>
<reference evidence="4" key="1">
    <citation type="submission" date="2021-01" db="EMBL/GenBank/DDBJ databases">
        <title>Whole genome shotgun sequence of Rhizocola hellebori NBRC 109834.</title>
        <authorList>
            <person name="Komaki H."/>
            <person name="Tamura T."/>
        </authorList>
    </citation>
    <scope>NUCLEOTIDE SEQUENCE</scope>
    <source>
        <strain evidence="4">NBRC 109834</strain>
    </source>
</reference>
<dbReference type="Proteomes" id="UP000612899">
    <property type="component" value="Unassembled WGS sequence"/>
</dbReference>
<protein>
    <submittedName>
        <fullName evidence="4">DNA-binding response regulator</fullName>
    </submittedName>
</protein>
<feature type="domain" description="Response regulatory" evidence="3">
    <location>
        <begin position="13"/>
        <end position="127"/>
    </location>
</feature>
<keyword evidence="5" id="KW-1185">Reference proteome</keyword>
<dbReference type="Gene3D" id="1.10.10.10">
    <property type="entry name" value="Winged helix-like DNA-binding domain superfamily/Winged helix DNA-binding domain"/>
    <property type="match status" value="1"/>
</dbReference>
<sequence>MGTNPLGAEELVTVAVVDDHQVVLDGIRAWIHQDQPARIHVLADGGQIDSVLAGPGGRADVLILDLGLFGGSVADRVAELAERHRVVVFSAERSDETIRAVLAAGAVAYLTKDEGKEHFIGTVLAAAEDRAYVTPSVARAMLGDTSPHRPRLSDQERRALLLWFQLPKKQAVATQMGISVETVDQYIGRARAKYLDSGRQAGNKAAMVARAIEDGLIRPEDVR</sequence>
<comment type="caution">
    <text evidence="4">The sequence shown here is derived from an EMBL/GenBank/DDBJ whole genome shotgun (WGS) entry which is preliminary data.</text>
</comment>
<dbReference type="InterPro" id="IPR001789">
    <property type="entry name" value="Sig_transdc_resp-reg_receiver"/>
</dbReference>
<dbReference type="InterPro" id="IPR039420">
    <property type="entry name" value="WalR-like"/>
</dbReference>
<evidence type="ECO:0000313" key="5">
    <source>
        <dbReference type="Proteomes" id="UP000612899"/>
    </source>
</evidence>
<dbReference type="InterPro" id="IPR016032">
    <property type="entry name" value="Sig_transdc_resp-reg_C-effctor"/>
</dbReference>
<evidence type="ECO:0000256" key="2">
    <source>
        <dbReference type="PROSITE-ProRule" id="PRU00169"/>
    </source>
</evidence>
<dbReference type="InterPro" id="IPR011006">
    <property type="entry name" value="CheY-like_superfamily"/>
</dbReference>
<dbReference type="CDD" id="cd17535">
    <property type="entry name" value="REC_NarL-like"/>
    <property type="match status" value="1"/>
</dbReference>
<gene>
    <name evidence="4" type="ORF">Rhe02_03420</name>
</gene>
<keyword evidence="1 4" id="KW-0238">DNA-binding</keyword>
<evidence type="ECO:0000256" key="1">
    <source>
        <dbReference type="ARBA" id="ARBA00023125"/>
    </source>
</evidence>
<organism evidence="4 5">
    <name type="scientific">Rhizocola hellebori</name>
    <dbReference type="NCBI Taxonomy" id="1392758"/>
    <lineage>
        <taxon>Bacteria</taxon>
        <taxon>Bacillati</taxon>
        <taxon>Actinomycetota</taxon>
        <taxon>Actinomycetes</taxon>
        <taxon>Micromonosporales</taxon>
        <taxon>Micromonosporaceae</taxon>
        <taxon>Rhizocola</taxon>
    </lineage>
</organism>
<dbReference type="EMBL" id="BONY01000001">
    <property type="protein sequence ID" value="GIH02275.1"/>
    <property type="molecule type" value="Genomic_DNA"/>
</dbReference>
<dbReference type="RefSeq" id="WP_239123196.1">
    <property type="nucleotide sequence ID" value="NZ_BONY01000001.1"/>
</dbReference>
<dbReference type="PROSITE" id="PS50110">
    <property type="entry name" value="RESPONSE_REGULATORY"/>
    <property type="match status" value="1"/>
</dbReference>
<dbReference type="InterPro" id="IPR036388">
    <property type="entry name" value="WH-like_DNA-bd_sf"/>
</dbReference>
<dbReference type="SUPFAM" id="SSF52172">
    <property type="entry name" value="CheY-like"/>
    <property type="match status" value="1"/>
</dbReference>
<name>A0A8J3VD17_9ACTN</name>
<dbReference type="AlphaFoldDB" id="A0A8J3VD17"/>
<evidence type="ECO:0000313" key="4">
    <source>
        <dbReference type="EMBL" id="GIH02275.1"/>
    </source>
</evidence>
<proteinExistence type="predicted"/>
<dbReference type="GO" id="GO:0006355">
    <property type="term" value="P:regulation of DNA-templated transcription"/>
    <property type="evidence" value="ECO:0007669"/>
    <property type="project" value="InterPro"/>
</dbReference>
<dbReference type="PANTHER" id="PTHR43214">
    <property type="entry name" value="TWO-COMPONENT RESPONSE REGULATOR"/>
    <property type="match status" value="1"/>
</dbReference>
<dbReference type="InterPro" id="IPR058245">
    <property type="entry name" value="NreC/VraR/RcsB-like_REC"/>
</dbReference>
<dbReference type="Pfam" id="PF00072">
    <property type="entry name" value="Response_reg"/>
    <property type="match status" value="1"/>
</dbReference>
<dbReference type="GO" id="GO:0000160">
    <property type="term" value="P:phosphorelay signal transduction system"/>
    <property type="evidence" value="ECO:0007669"/>
    <property type="project" value="InterPro"/>
</dbReference>
<keyword evidence="2" id="KW-0597">Phosphoprotein</keyword>
<feature type="modified residue" description="4-aspartylphosphate" evidence="2">
    <location>
        <position position="65"/>
    </location>
</feature>
<dbReference type="Gene3D" id="3.40.50.2300">
    <property type="match status" value="1"/>
</dbReference>
<dbReference type="GO" id="GO:0003677">
    <property type="term" value="F:DNA binding"/>
    <property type="evidence" value="ECO:0007669"/>
    <property type="project" value="UniProtKB-KW"/>
</dbReference>